<feature type="region of interest" description="Disordered" evidence="1">
    <location>
        <begin position="193"/>
        <end position="213"/>
    </location>
</feature>
<evidence type="ECO:0000256" key="1">
    <source>
        <dbReference type="SAM" id="MobiDB-lite"/>
    </source>
</evidence>
<organism evidence="2 3">
    <name type="scientific">Rhodococcus aetherivorans</name>
    <dbReference type="NCBI Taxonomy" id="191292"/>
    <lineage>
        <taxon>Bacteria</taxon>
        <taxon>Bacillati</taxon>
        <taxon>Actinomycetota</taxon>
        <taxon>Actinomycetes</taxon>
        <taxon>Mycobacteriales</taxon>
        <taxon>Nocardiaceae</taxon>
        <taxon>Rhodococcus</taxon>
    </lineage>
</organism>
<keyword evidence="3" id="KW-1185">Reference proteome</keyword>
<feature type="region of interest" description="Disordered" evidence="1">
    <location>
        <begin position="602"/>
        <end position="628"/>
    </location>
</feature>
<feature type="compositionally biased region" description="Basic and acidic residues" evidence="1">
    <location>
        <begin position="443"/>
        <end position="460"/>
    </location>
</feature>
<sequence>MQPGGERVGAREQLRVGQFGVAVAHGHTVAAAGGAGGQPLPQRPRRGRLGAGGGDQRGAFPLGEQVDVADPHGRVGDGGPQDRDVPVGERGDGARVVQVGGVGEFEVDAGAGLGDDELDVEVGVLVGHRQHPRGQAGQLERVDGGAAQRQGDLEQRMPGGVAGGIEAFDEGLERRVGVGVGGEVAGVDLGEQVGEGGVRVDGGAQDEGPGEHADEGVELRVAAPGDDGADGDVVAGAVPGQQHGQRRVQHHERRRATVPGEPRNTCGHRMIHRHPVGGTAAGRARGPRPVAGQGHLVGQAGEHGRPVRELAVGAGALPAAEVGVLHRQRRPPRRLPGAPGGVGVDEVAQQRGERPFVGGDVVHHHREHVPPRREPVQPHPHRRLAGEIEAGGGELADELVEPLGGHGDGLEAGPRDGPHHLRGGVGVHGAQGAVPVEDVGDGGGERRDVEPAVEPHRERQVVAAGSGVEPVDEPQPLLRRRQRRRGVVAGRDERGTATAGAGAGGEQRGEVGDGGGVEHVADGDVDVGDVGEAPGEAGREQRVAAEVEEVVAGADGPGAEQFPEHLGDEFLERPVRGEAAGGGDGGCGQGRAVELAVGGARQRIQGDGGGGHEVVGQGAAQRAQRPGG</sequence>
<comment type="caution">
    <text evidence="2">The sequence shown here is derived from an EMBL/GenBank/DDBJ whole genome shotgun (WGS) entry which is preliminary data.</text>
</comment>
<feature type="compositionally biased region" description="Gly residues" evidence="1">
    <location>
        <begin position="501"/>
        <end position="516"/>
    </location>
</feature>
<accession>A0ABQ0YI94</accession>
<proteinExistence type="predicted"/>
<protein>
    <submittedName>
        <fullName evidence="2">Uncharacterized protein</fullName>
    </submittedName>
</protein>
<gene>
    <name evidence="2" type="ORF">RAJCM14343_1524</name>
</gene>
<feature type="compositionally biased region" description="Basic residues" evidence="1">
    <location>
        <begin position="244"/>
        <end position="256"/>
    </location>
</feature>
<feature type="region of interest" description="Disordered" evidence="1">
    <location>
        <begin position="524"/>
        <end position="543"/>
    </location>
</feature>
<dbReference type="EMBL" id="BLAH01000055">
    <property type="protein sequence ID" value="GES36273.1"/>
    <property type="molecule type" value="Genomic_DNA"/>
</dbReference>
<evidence type="ECO:0000313" key="3">
    <source>
        <dbReference type="Proteomes" id="UP000325466"/>
    </source>
</evidence>
<evidence type="ECO:0000313" key="2">
    <source>
        <dbReference type="EMBL" id="GES36273.1"/>
    </source>
</evidence>
<feature type="region of interest" description="Disordered" evidence="1">
    <location>
        <begin position="403"/>
        <end position="516"/>
    </location>
</feature>
<reference evidence="2 3" key="1">
    <citation type="journal article" date="2018" name="Biodegradation">
        <title>1,4-Dioxane degradation characteristics of Rhodococcus aetherivorans JCM 14343.</title>
        <authorList>
            <person name="Inoue D."/>
            <person name="Tsunoda T."/>
            <person name="Yamamoto N."/>
            <person name="Ike M."/>
            <person name="Sei K."/>
        </authorList>
    </citation>
    <scope>NUCLEOTIDE SEQUENCE [LARGE SCALE GENOMIC DNA]</scope>
    <source>
        <strain evidence="2 3">JCM 14343</strain>
    </source>
</reference>
<feature type="compositionally biased region" description="Basic and acidic residues" evidence="1">
    <location>
        <begin position="69"/>
        <end position="89"/>
    </location>
</feature>
<dbReference type="Proteomes" id="UP000325466">
    <property type="component" value="Unassembled WGS sequence"/>
</dbReference>
<name>A0ABQ0YI94_9NOCA</name>
<feature type="region of interest" description="Disordered" evidence="1">
    <location>
        <begin position="30"/>
        <end position="89"/>
    </location>
</feature>
<feature type="region of interest" description="Disordered" evidence="1">
    <location>
        <begin position="240"/>
        <end position="270"/>
    </location>
</feature>